<keyword evidence="2" id="KW-1133">Transmembrane helix</keyword>
<name>A0A2C8ZTS3_9MICO</name>
<keyword evidence="2" id="KW-0472">Membrane</keyword>
<evidence type="ECO:0000256" key="1">
    <source>
        <dbReference type="SAM" id="MobiDB-lite"/>
    </source>
</evidence>
<evidence type="ECO:0000256" key="2">
    <source>
        <dbReference type="SAM" id="Phobius"/>
    </source>
</evidence>
<feature type="transmembrane region" description="Helical" evidence="2">
    <location>
        <begin position="53"/>
        <end position="75"/>
    </location>
</feature>
<reference evidence="3 4" key="1">
    <citation type="submission" date="2017-09" db="EMBL/GenBank/DDBJ databases">
        <authorList>
            <person name="Ehlers B."/>
            <person name="Leendertz F.H."/>
        </authorList>
    </citation>
    <scope>NUCLEOTIDE SEQUENCE [LARGE SCALE GENOMIC DNA]</scope>
    <source>
        <strain evidence="3 4">CGMCC 1.05381</strain>
    </source>
</reference>
<dbReference type="EMBL" id="OCST01000004">
    <property type="protein sequence ID" value="SOE68992.1"/>
    <property type="molecule type" value="Genomic_DNA"/>
</dbReference>
<evidence type="ECO:0000313" key="3">
    <source>
        <dbReference type="EMBL" id="SOE68992.1"/>
    </source>
</evidence>
<feature type="region of interest" description="Disordered" evidence="1">
    <location>
        <begin position="1"/>
        <end position="25"/>
    </location>
</feature>
<evidence type="ECO:0000313" key="4">
    <source>
        <dbReference type="Proteomes" id="UP000219440"/>
    </source>
</evidence>
<organism evidence="3 4">
    <name type="scientific">Salinibacterium xinjiangense</name>
    <dbReference type="NCBI Taxonomy" id="386302"/>
    <lineage>
        <taxon>Bacteria</taxon>
        <taxon>Bacillati</taxon>
        <taxon>Actinomycetota</taxon>
        <taxon>Actinomycetes</taxon>
        <taxon>Micrococcales</taxon>
        <taxon>Microbacteriaceae</taxon>
        <taxon>Salinibacterium</taxon>
    </lineage>
</organism>
<keyword evidence="4" id="KW-1185">Reference proteome</keyword>
<dbReference type="AlphaFoldDB" id="A0A2C8ZTS3"/>
<dbReference type="RefSeq" id="WP_229671422.1">
    <property type="nucleotide sequence ID" value="NZ_BMLC01000005.1"/>
</dbReference>
<sequence>MIGPEQQPVRPRERVTAPEATTSRAEAREGPIDIDIDIGTVYVRSLVRSQLRLAVACAAGFAVLLLGFAASFVLMPDLGSLLVLGVPVSWLMLGFGGYPLVIGIAVIYVRAARRNEAGYLALSGSARRESDGDPT</sequence>
<keyword evidence="2" id="KW-0812">Transmembrane</keyword>
<feature type="transmembrane region" description="Helical" evidence="2">
    <location>
        <begin position="81"/>
        <end position="109"/>
    </location>
</feature>
<proteinExistence type="predicted"/>
<accession>A0A2C8ZTS3</accession>
<gene>
    <name evidence="3" type="ORF">SAMN06296378_1883</name>
</gene>
<dbReference type="Proteomes" id="UP000219440">
    <property type="component" value="Unassembled WGS sequence"/>
</dbReference>
<protein>
    <submittedName>
        <fullName evidence="3">Uncharacterized protein</fullName>
    </submittedName>
</protein>